<dbReference type="AlphaFoldDB" id="A0A6N7LIV0"/>
<organism evidence="1 2">
    <name type="scientific">Sinorhizobium terangae</name>
    <dbReference type="NCBI Taxonomy" id="110322"/>
    <lineage>
        <taxon>Bacteria</taxon>
        <taxon>Pseudomonadati</taxon>
        <taxon>Pseudomonadota</taxon>
        <taxon>Alphaproteobacteria</taxon>
        <taxon>Hyphomicrobiales</taxon>
        <taxon>Rhizobiaceae</taxon>
        <taxon>Sinorhizobium/Ensifer group</taxon>
        <taxon>Sinorhizobium</taxon>
    </lineage>
</organism>
<accession>A0A6N7LIV0</accession>
<evidence type="ECO:0000313" key="2">
    <source>
        <dbReference type="Proteomes" id="UP000439983"/>
    </source>
</evidence>
<comment type="caution">
    <text evidence="1">The sequence shown here is derived from an EMBL/GenBank/DDBJ whole genome shotgun (WGS) entry which is preliminary data.</text>
</comment>
<proteinExistence type="predicted"/>
<dbReference type="EMBL" id="WITC01000070">
    <property type="protein sequence ID" value="MQX16674.1"/>
    <property type="molecule type" value="Genomic_DNA"/>
</dbReference>
<gene>
    <name evidence="1" type="ORF">GHK62_18480</name>
</gene>
<name>A0A6N7LIV0_SINTE</name>
<sequence>MDRVVGSSMVDFCHERTSLFARESSWEVLLHDSLNRNRFKDKIMQQIKVLQRPLRVRFDARRCSVSARRADSATLQKFQHRWNRNMSMGGSDGRSNVQALVGQGRGLGCGLPAVTSGPARPGADGCR</sequence>
<evidence type="ECO:0000313" key="1">
    <source>
        <dbReference type="EMBL" id="MQX16674.1"/>
    </source>
</evidence>
<keyword evidence="2" id="KW-1185">Reference proteome</keyword>
<dbReference type="OrthoDB" id="8404582at2"/>
<reference evidence="1 2" key="1">
    <citation type="journal article" date="2013" name="Genome Biol.">
        <title>Comparative genomics of the core and accessory genomes of 48 Sinorhizobium strains comprising five genospecies.</title>
        <authorList>
            <person name="Sugawara M."/>
            <person name="Epstein B."/>
            <person name="Badgley B.D."/>
            <person name="Unno T."/>
            <person name="Xu L."/>
            <person name="Reese J."/>
            <person name="Gyaneshwar P."/>
            <person name="Denny R."/>
            <person name="Mudge J."/>
            <person name="Bharti A.K."/>
            <person name="Farmer A.D."/>
            <person name="May G.D."/>
            <person name="Woodward J.E."/>
            <person name="Medigue C."/>
            <person name="Vallenet D."/>
            <person name="Lajus A."/>
            <person name="Rouy Z."/>
            <person name="Martinez-Vaz B."/>
            <person name="Tiffin P."/>
            <person name="Young N.D."/>
            <person name="Sadowsky M.J."/>
        </authorList>
    </citation>
    <scope>NUCLEOTIDE SEQUENCE [LARGE SCALE GENOMIC DNA]</scope>
    <source>
        <strain evidence="1 2">USDA4894</strain>
    </source>
</reference>
<protein>
    <submittedName>
        <fullName evidence="1">Uncharacterized protein</fullName>
    </submittedName>
</protein>
<dbReference type="Proteomes" id="UP000439983">
    <property type="component" value="Unassembled WGS sequence"/>
</dbReference>